<organism evidence="3 4">
    <name type="scientific">Neoarthrinium moseri</name>
    <dbReference type="NCBI Taxonomy" id="1658444"/>
    <lineage>
        <taxon>Eukaryota</taxon>
        <taxon>Fungi</taxon>
        <taxon>Dikarya</taxon>
        <taxon>Ascomycota</taxon>
        <taxon>Pezizomycotina</taxon>
        <taxon>Sordariomycetes</taxon>
        <taxon>Xylariomycetidae</taxon>
        <taxon>Amphisphaeriales</taxon>
        <taxon>Apiosporaceae</taxon>
        <taxon>Neoarthrinium</taxon>
    </lineage>
</organism>
<dbReference type="Proteomes" id="UP000829685">
    <property type="component" value="Unassembled WGS sequence"/>
</dbReference>
<feature type="compositionally biased region" description="Polar residues" evidence="2">
    <location>
        <begin position="42"/>
        <end position="55"/>
    </location>
</feature>
<feature type="region of interest" description="Disordered" evidence="2">
    <location>
        <begin position="508"/>
        <end position="547"/>
    </location>
</feature>
<feature type="region of interest" description="Disordered" evidence="2">
    <location>
        <begin position="1"/>
        <end position="108"/>
    </location>
</feature>
<reference evidence="3" key="1">
    <citation type="submission" date="2021-03" db="EMBL/GenBank/DDBJ databases">
        <title>Revisited historic fungal species revealed as producer of novel bioactive compounds through whole genome sequencing and comparative genomics.</title>
        <authorList>
            <person name="Vignolle G.A."/>
            <person name="Hochenegger N."/>
            <person name="Mach R.L."/>
            <person name="Mach-Aigner A.R."/>
            <person name="Javad Rahimi M."/>
            <person name="Salim K.A."/>
            <person name="Chan C.M."/>
            <person name="Lim L.B.L."/>
            <person name="Cai F."/>
            <person name="Druzhinina I.S."/>
            <person name="U'Ren J.M."/>
            <person name="Derntl C."/>
        </authorList>
    </citation>
    <scope>NUCLEOTIDE SEQUENCE</scope>
    <source>
        <strain evidence="3">TUCIM 5799</strain>
    </source>
</reference>
<dbReference type="InterPro" id="IPR021858">
    <property type="entry name" value="Fun_TF"/>
</dbReference>
<dbReference type="AlphaFoldDB" id="A0A9Q0APP3"/>
<accession>A0A9Q0APP3</accession>
<keyword evidence="1" id="KW-0539">Nucleus</keyword>
<feature type="compositionally biased region" description="Basic and acidic residues" evidence="2">
    <location>
        <begin position="99"/>
        <end position="108"/>
    </location>
</feature>
<dbReference type="EMBL" id="JAFIMR010000018">
    <property type="protein sequence ID" value="KAI1867665.1"/>
    <property type="molecule type" value="Genomic_DNA"/>
</dbReference>
<name>A0A9Q0APP3_9PEZI</name>
<keyword evidence="4" id="KW-1185">Reference proteome</keyword>
<proteinExistence type="predicted"/>
<dbReference type="PANTHER" id="PTHR37540:SF5">
    <property type="entry name" value="TRANSCRIPTION FACTOR DOMAIN-CONTAINING PROTEIN"/>
    <property type="match status" value="1"/>
</dbReference>
<evidence type="ECO:0000313" key="4">
    <source>
        <dbReference type="Proteomes" id="UP000829685"/>
    </source>
</evidence>
<comment type="caution">
    <text evidence="3">The sequence shown here is derived from an EMBL/GenBank/DDBJ whole genome shotgun (WGS) entry which is preliminary data.</text>
</comment>
<evidence type="ECO:0000256" key="2">
    <source>
        <dbReference type="SAM" id="MobiDB-lite"/>
    </source>
</evidence>
<dbReference type="Pfam" id="PF11951">
    <property type="entry name" value="Fungal_trans_2"/>
    <property type="match status" value="1"/>
</dbReference>
<evidence type="ECO:0000313" key="3">
    <source>
        <dbReference type="EMBL" id="KAI1867665.1"/>
    </source>
</evidence>
<sequence length="639" mass="71402">MGSPTTTGGVTGFQFITSINTITRDDETRRKVRSHARRQKLSNEPSSQPPATKSTSQKERTSKFRLGARASGSAKKQSQPKSRSPQEESSTSSPDSLVEEVKNEGRDGWHTEMITEEFGFTVAPELQNFSVLPIRTTPLTDNLFKWMICVCLSPQEKFVQRWFNRCGAPSYFNTYHSSFLSLSHAMNPQGNWFDFITVDPAMTHGFMGLVAAMHNALAEWDDMTSIDFHRYETIKYINKRLNMEGRHDTTVSDGVIVAVSLLVQIEAFIGSLSSARAHLMGLKKMVELRGGLRHGFGHSPLLQRALAWADFAYATASQTPLSFPFIPQLADPLGIQDRFLSRSTMLNAAASADPGAGLVIQNREILEIFELLYSTTRAVNGFEFNKLESLRTERGQMSDSMYLTDYRLCILEETIRSRERSRYESASMISTSPVSAPDDQLVTAYKNPKDLSDSLVYASHLFLHMALRGQPPLARAHKLPLEGLMASLYEPLAASGLLIDSTPSPSLTFASQSPETQASAGTSLDSWPSPVNDKPDESTHTSALPRKDDRDDLHEDLLLWVLFVGSCVQIRPSPILDGFESMPDHRAFFLGALRQHCVARNILDRDVLLSKLRDLIWLDSWCEKQLDMIWARIGNELGV</sequence>
<feature type="compositionally biased region" description="Low complexity" evidence="2">
    <location>
        <begin position="87"/>
        <end position="96"/>
    </location>
</feature>
<feature type="compositionally biased region" description="Polar residues" evidence="2">
    <location>
        <begin position="1"/>
        <end position="22"/>
    </location>
</feature>
<feature type="compositionally biased region" description="Basic residues" evidence="2">
    <location>
        <begin position="30"/>
        <end position="40"/>
    </location>
</feature>
<feature type="compositionally biased region" description="Polar residues" evidence="2">
    <location>
        <begin position="508"/>
        <end position="526"/>
    </location>
</feature>
<evidence type="ECO:0000256" key="1">
    <source>
        <dbReference type="ARBA" id="ARBA00023242"/>
    </source>
</evidence>
<gene>
    <name evidence="3" type="ORF">JX265_007467</name>
</gene>
<dbReference type="PANTHER" id="PTHR37540">
    <property type="entry name" value="TRANSCRIPTION FACTOR (ACR-2), PUTATIVE-RELATED-RELATED"/>
    <property type="match status" value="1"/>
</dbReference>
<protein>
    <submittedName>
        <fullName evidence="3">Uncharacterized protein</fullName>
    </submittedName>
</protein>
<feature type="compositionally biased region" description="Basic and acidic residues" evidence="2">
    <location>
        <begin position="533"/>
        <end position="547"/>
    </location>
</feature>